<feature type="binding site" evidence="4">
    <location>
        <position position="115"/>
    </location>
    <ligand>
        <name>substrate</name>
    </ligand>
</feature>
<gene>
    <name evidence="7" type="ORF">CKAN_01560000</name>
</gene>
<dbReference type="Proteomes" id="UP000283530">
    <property type="component" value="Unassembled WGS sequence"/>
</dbReference>
<dbReference type="InterPro" id="IPR023210">
    <property type="entry name" value="NADP_OxRdtase_dom"/>
</dbReference>
<protein>
    <submittedName>
        <fullName evidence="7">Aldo-keto reductase family 4 member C9-like protein</fullName>
    </submittedName>
</protein>
<feature type="site" description="Lowers pKa of active site Tyr" evidence="5">
    <location>
        <position position="84"/>
    </location>
</feature>
<evidence type="ECO:0000259" key="6">
    <source>
        <dbReference type="Pfam" id="PF00248"/>
    </source>
</evidence>
<evidence type="ECO:0000256" key="5">
    <source>
        <dbReference type="PIRSR" id="PIRSR000097-3"/>
    </source>
</evidence>
<dbReference type="SUPFAM" id="SSF51430">
    <property type="entry name" value="NAD(P)-linked oxidoreductase"/>
    <property type="match status" value="1"/>
</dbReference>
<dbReference type="PRINTS" id="PR00069">
    <property type="entry name" value="ALDKETRDTASE"/>
</dbReference>
<dbReference type="FunFam" id="3.20.20.100:FF:000013">
    <property type="entry name" value="NADPH-dependent codeinone reductase 1-1"/>
    <property type="match status" value="1"/>
</dbReference>
<sequence length="318" mass="35353">MGGGDCHVVRLWGGIKLPLVGFGTAAFPYNGERIEQAVGTALEIGYRHFDTAKIYGSETAVGRGLAKALSEGVVKREDIFVTSKLWGSDHHDPVGALRQTLKNLEMEYLDMFLVHWPAKLKACASYPVPAEEDFECLDMESTWAGMERCVELGLCKCIGLSNFSCTKIDLLLQHASIPPAVNQVEMHPLWRQNKLRDFCGERKIHVSAYSPLGGPGSSWGSMAVVEHPIIKSIALKHTATPAQVALRWGLDKGASVITKSFNPERMKESLGPLELQLDEDDFTEIERLEEYKLMRGEFLVNDTTSPYKSIQELWDGEI</sequence>
<name>A0A443P7F2_9MAGN</name>
<dbReference type="PIRSF" id="PIRSF000097">
    <property type="entry name" value="AKR"/>
    <property type="match status" value="1"/>
</dbReference>
<evidence type="ECO:0000256" key="1">
    <source>
        <dbReference type="ARBA" id="ARBA00007905"/>
    </source>
</evidence>
<keyword evidence="2" id="KW-0521">NADP</keyword>
<dbReference type="PROSITE" id="PS00798">
    <property type="entry name" value="ALDOKETO_REDUCTASE_1"/>
    <property type="match status" value="1"/>
</dbReference>
<feature type="domain" description="NADP-dependent oxidoreductase" evidence="6">
    <location>
        <begin position="20"/>
        <end position="289"/>
    </location>
</feature>
<reference evidence="7 8" key="1">
    <citation type="journal article" date="2019" name="Nat. Plants">
        <title>Stout camphor tree genome fills gaps in understanding of flowering plant genome evolution.</title>
        <authorList>
            <person name="Chaw S.M."/>
            <person name="Liu Y.C."/>
            <person name="Wu Y.W."/>
            <person name="Wang H.Y."/>
            <person name="Lin C.I."/>
            <person name="Wu C.S."/>
            <person name="Ke H.M."/>
            <person name="Chang L.Y."/>
            <person name="Hsu C.Y."/>
            <person name="Yang H.T."/>
            <person name="Sudianto E."/>
            <person name="Hsu M.H."/>
            <person name="Wu K.P."/>
            <person name="Wang L.N."/>
            <person name="Leebens-Mack J.H."/>
            <person name="Tsai I.J."/>
        </authorList>
    </citation>
    <scope>NUCLEOTIDE SEQUENCE [LARGE SCALE GENOMIC DNA]</scope>
    <source>
        <strain evidence="8">cv. Chaw 1501</strain>
        <tissue evidence="7">Young leaves</tissue>
    </source>
</reference>
<comment type="caution">
    <text evidence="7">The sequence shown here is derived from an EMBL/GenBank/DDBJ whole genome shotgun (WGS) entry which is preliminary data.</text>
</comment>
<dbReference type="EMBL" id="QPKB01000006">
    <property type="protein sequence ID" value="RWR86689.1"/>
    <property type="molecule type" value="Genomic_DNA"/>
</dbReference>
<dbReference type="AlphaFoldDB" id="A0A443P7F2"/>
<comment type="similarity">
    <text evidence="1">Belongs to the aldo/keto reductase family.</text>
</comment>
<organism evidence="7 8">
    <name type="scientific">Cinnamomum micranthum f. kanehirae</name>
    <dbReference type="NCBI Taxonomy" id="337451"/>
    <lineage>
        <taxon>Eukaryota</taxon>
        <taxon>Viridiplantae</taxon>
        <taxon>Streptophyta</taxon>
        <taxon>Embryophyta</taxon>
        <taxon>Tracheophyta</taxon>
        <taxon>Spermatophyta</taxon>
        <taxon>Magnoliopsida</taxon>
        <taxon>Magnoliidae</taxon>
        <taxon>Laurales</taxon>
        <taxon>Lauraceae</taxon>
        <taxon>Cinnamomum</taxon>
    </lineage>
</organism>
<dbReference type="InterPro" id="IPR020471">
    <property type="entry name" value="AKR"/>
</dbReference>
<evidence type="ECO:0000256" key="2">
    <source>
        <dbReference type="ARBA" id="ARBA00022857"/>
    </source>
</evidence>
<dbReference type="Gene3D" id="3.20.20.100">
    <property type="entry name" value="NADP-dependent oxidoreductase domain"/>
    <property type="match status" value="1"/>
</dbReference>
<dbReference type="OrthoDB" id="416253at2759"/>
<evidence type="ECO:0000256" key="3">
    <source>
        <dbReference type="PIRSR" id="PIRSR000097-1"/>
    </source>
</evidence>
<keyword evidence="8" id="KW-1185">Reference proteome</keyword>
<evidence type="ECO:0000313" key="8">
    <source>
        <dbReference type="Proteomes" id="UP000283530"/>
    </source>
</evidence>
<dbReference type="GO" id="GO:0016491">
    <property type="term" value="F:oxidoreductase activity"/>
    <property type="evidence" value="ECO:0007669"/>
    <property type="project" value="InterPro"/>
</dbReference>
<dbReference type="Pfam" id="PF00248">
    <property type="entry name" value="Aldo_ket_red"/>
    <property type="match status" value="1"/>
</dbReference>
<proteinExistence type="inferred from homology"/>
<evidence type="ECO:0000256" key="4">
    <source>
        <dbReference type="PIRSR" id="PIRSR000097-2"/>
    </source>
</evidence>
<dbReference type="InterPro" id="IPR036812">
    <property type="entry name" value="NAD(P)_OxRdtase_dom_sf"/>
</dbReference>
<feature type="active site" description="Proton donor" evidence="3">
    <location>
        <position position="55"/>
    </location>
</feature>
<dbReference type="InterPro" id="IPR018170">
    <property type="entry name" value="Aldo/ket_reductase_CS"/>
</dbReference>
<dbReference type="STRING" id="337451.A0A443P7F2"/>
<accession>A0A443P7F2</accession>
<evidence type="ECO:0000313" key="7">
    <source>
        <dbReference type="EMBL" id="RWR86689.1"/>
    </source>
</evidence>
<dbReference type="PROSITE" id="PS00062">
    <property type="entry name" value="ALDOKETO_REDUCTASE_2"/>
    <property type="match status" value="1"/>
</dbReference>
<dbReference type="PANTHER" id="PTHR11732">
    <property type="entry name" value="ALDO/KETO REDUCTASE"/>
    <property type="match status" value="1"/>
</dbReference>